<keyword evidence="7" id="KW-1185">Reference proteome</keyword>
<dbReference type="Gene3D" id="3.40.190.10">
    <property type="entry name" value="Periplasmic binding protein-like II"/>
    <property type="match status" value="2"/>
</dbReference>
<keyword evidence="3 4" id="KW-0732">Signal</keyword>
<dbReference type="EMBL" id="JARXNK020000106">
    <property type="protein sequence ID" value="MEL0554643.1"/>
    <property type="molecule type" value="Genomic_DNA"/>
</dbReference>
<keyword evidence="2" id="KW-0813">Transport</keyword>
<dbReference type="Proteomes" id="UP001312893">
    <property type="component" value="Unassembled WGS sequence"/>
</dbReference>
<dbReference type="Pfam" id="PF00497">
    <property type="entry name" value="SBP_bac_3"/>
    <property type="match status" value="1"/>
</dbReference>
<reference evidence="6 7" key="1">
    <citation type="submission" date="2024-04" db="EMBL/GenBank/DDBJ databases">
        <title>Two novel Raoultella species associated with bleeding cankers of broadleaf hosts, Raoultella scottia sp. nov. and Raoultella lignicola sp. nov.</title>
        <authorList>
            <person name="Brady C.L."/>
        </authorList>
    </citation>
    <scope>NUCLEOTIDE SEQUENCE [LARGE SCALE GENOMIC DNA]</scope>
    <source>
        <strain evidence="6 7">TW_WC1a.1</strain>
    </source>
</reference>
<dbReference type="PANTHER" id="PTHR30085:SF2">
    <property type="entry name" value="GLUTAMATE_ASPARTATE IMPORT SOLUTE-BINDING PROTEIN"/>
    <property type="match status" value="1"/>
</dbReference>
<dbReference type="CDD" id="cd13688">
    <property type="entry name" value="PBP2_GltI_DEBP"/>
    <property type="match status" value="1"/>
</dbReference>
<sequence length="312" mass="34447">MQLRKLTTAMLVMGMTAGLAHAEEAKPAADAGQAPAQQQMPTLEKIAKNDVIVVGHRESSVPFSYYDNQQKVVGYSQDYSNAIVDAIKKKLNKPNLEVKLIPITSQNRIPLLQNGTFDFECGSTTNNLERQKQAAFSDSIFVVGTRLLVKKGGPIKDFADLKGKAVVVTSGTTSEILLHKLNDEQKMNMRIIGAKDHGDSFRTLESGRAVAFMMDDALLAGERAKAKKPDNWEILGTPQSHEAYGCMLRKNDPEFKKLLDDTIAQAQTSGEAAKWFDTWFKNPIPPKGMNINFDLSDDMKALFKSPNDKALN</sequence>
<evidence type="ECO:0000259" key="5">
    <source>
        <dbReference type="SMART" id="SM00062"/>
    </source>
</evidence>
<evidence type="ECO:0000256" key="3">
    <source>
        <dbReference type="ARBA" id="ARBA00022729"/>
    </source>
</evidence>
<evidence type="ECO:0000313" key="6">
    <source>
        <dbReference type="EMBL" id="MEL0554643.1"/>
    </source>
</evidence>
<feature type="chain" id="PRO_5045766581" evidence="4">
    <location>
        <begin position="23"/>
        <end position="312"/>
    </location>
</feature>
<dbReference type="SMART" id="SM00062">
    <property type="entry name" value="PBPb"/>
    <property type="match status" value="1"/>
</dbReference>
<dbReference type="SUPFAM" id="SSF53850">
    <property type="entry name" value="Periplasmic binding protein-like II"/>
    <property type="match status" value="1"/>
</dbReference>
<accession>A0ABU9FE11</accession>
<dbReference type="RefSeq" id="WP_154143469.1">
    <property type="nucleotide sequence ID" value="NZ_JARXNK020000106.1"/>
</dbReference>
<comment type="caution">
    <text evidence="6">The sequence shown here is derived from an EMBL/GenBank/DDBJ whole genome shotgun (WGS) entry which is preliminary data.</text>
</comment>
<feature type="signal peptide" evidence="4">
    <location>
        <begin position="1"/>
        <end position="22"/>
    </location>
</feature>
<evidence type="ECO:0000313" key="7">
    <source>
        <dbReference type="Proteomes" id="UP001312893"/>
    </source>
</evidence>
<dbReference type="PANTHER" id="PTHR30085">
    <property type="entry name" value="AMINO ACID ABC TRANSPORTER PERMEASE"/>
    <property type="match status" value="1"/>
</dbReference>
<dbReference type="InterPro" id="IPR001638">
    <property type="entry name" value="Solute-binding_3/MltF_N"/>
</dbReference>
<evidence type="ECO:0000256" key="1">
    <source>
        <dbReference type="ARBA" id="ARBA00010333"/>
    </source>
</evidence>
<dbReference type="InterPro" id="IPR051455">
    <property type="entry name" value="Bact_solute-bind_prot3"/>
</dbReference>
<comment type="similarity">
    <text evidence="1">Belongs to the bacterial solute-binding protein 3 family.</text>
</comment>
<evidence type="ECO:0000256" key="2">
    <source>
        <dbReference type="ARBA" id="ARBA00022448"/>
    </source>
</evidence>
<organism evidence="6 7">
    <name type="scientific">Raoultella lignicola</name>
    <dbReference type="NCBI Taxonomy" id="3040939"/>
    <lineage>
        <taxon>Bacteria</taxon>
        <taxon>Pseudomonadati</taxon>
        <taxon>Pseudomonadota</taxon>
        <taxon>Gammaproteobacteria</taxon>
        <taxon>Enterobacterales</taxon>
        <taxon>Enterobacteriaceae</taxon>
        <taxon>Klebsiella/Raoultella group</taxon>
        <taxon>Raoultella</taxon>
    </lineage>
</organism>
<proteinExistence type="inferred from homology"/>
<gene>
    <name evidence="6" type="ORF">QFI96_023420</name>
</gene>
<evidence type="ECO:0000256" key="4">
    <source>
        <dbReference type="SAM" id="SignalP"/>
    </source>
</evidence>
<dbReference type="NCBIfam" id="NF008063">
    <property type="entry name" value="PRK10797.1"/>
    <property type="match status" value="1"/>
</dbReference>
<feature type="domain" description="Solute-binding protein family 3/N-terminal" evidence="5">
    <location>
        <begin position="51"/>
        <end position="283"/>
    </location>
</feature>
<name>A0ABU9FE11_9ENTR</name>
<protein>
    <submittedName>
        <fullName evidence="6">Amino acid ABC transporter substrate-binding protein</fullName>
    </submittedName>
</protein>